<dbReference type="Gene3D" id="3.30.70.100">
    <property type="match status" value="2"/>
</dbReference>
<dbReference type="SUPFAM" id="SSF55008">
    <property type="entry name" value="HMA, heavy metal-associated domain"/>
    <property type="match status" value="2"/>
</dbReference>
<feature type="domain" description="HMA" evidence="2">
    <location>
        <begin position="131"/>
        <end position="194"/>
    </location>
</feature>
<dbReference type="InterPro" id="IPR006121">
    <property type="entry name" value="HMA_dom"/>
</dbReference>
<protein>
    <submittedName>
        <fullName evidence="3">Heavy-metal-associated domain</fullName>
    </submittedName>
</protein>
<dbReference type="CDD" id="cd00371">
    <property type="entry name" value="HMA"/>
    <property type="match status" value="1"/>
</dbReference>
<feature type="compositionally biased region" description="Basic and acidic residues" evidence="1">
    <location>
        <begin position="200"/>
        <end position="213"/>
    </location>
</feature>
<reference evidence="3" key="1">
    <citation type="submission" date="2022-05" db="EMBL/GenBank/DDBJ databases">
        <title>The Musa troglodytarum L. genome provides insights into the mechanism of non-climacteric behaviour and enrichment of carotenoids.</title>
        <authorList>
            <person name="Wang J."/>
        </authorList>
    </citation>
    <scope>NUCLEOTIDE SEQUENCE</scope>
    <source>
        <tissue evidence="3">Leaf</tissue>
    </source>
</reference>
<dbReference type="InterPro" id="IPR036163">
    <property type="entry name" value="HMA_dom_sf"/>
</dbReference>
<dbReference type="Pfam" id="PF00403">
    <property type="entry name" value="HMA"/>
    <property type="match status" value="2"/>
</dbReference>
<dbReference type="PANTHER" id="PTHR46371">
    <property type="entry name" value="OS04G0464100 PROTEIN"/>
    <property type="match status" value="1"/>
</dbReference>
<evidence type="ECO:0000259" key="2">
    <source>
        <dbReference type="PROSITE" id="PS50846"/>
    </source>
</evidence>
<keyword evidence="4" id="KW-1185">Reference proteome</keyword>
<gene>
    <name evidence="3" type="ORF">MUK42_15719</name>
</gene>
<dbReference type="OrthoDB" id="691258at2759"/>
<dbReference type="GO" id="GO:0046872">
    <property type="term" value="F:metal ion binding"/>
    <property type="evidence" value="ECO:0007669"/>
    <property type="project" value="InterPro"/>
</dbReference>
<dbReference type="EMBL" id="CP097510">
    <property type="protein sequence ID" value="URE40458.1"/>
    <property type="molecule type" value="Genomic_DNA"/>
</dbReference>
<sequence length="240" mass="26015">MKKIVLKVCIMCCKCKSCIMTTISKFYGVVSITMDAEKSTVTVVGNVDAVLIVNALRKKKRPAEVVSVGEPDKEKKEEKKPEPSKPLPSCCTACKAVVVWYDEPNPFDLVWGIGNGTTGLASSCSVRGVIMKKIVLKVSIMCGKCKSCIMTTISKFHGVVSITMDAEKSTATVVGDVDAVLIVKALRKKKRPAEVVSVGEPDKEKKEEKKPEPSKPLPSCCTACKAVVVWYDEPNPCSIL</sequence>
<accession>A0A9E7I3M2</accession>
<feature type="domain" description="HMA" evidence="2">
    <location>
        <begin position="1"/>
        <end position="68"/>
    </location>
</feature>
<dbReference type="AlphaFoldDB" id="A0A9E7I3M2"/>
<feature type="region of interest" description="Disordered" evidence="1">
    <location>
        <begin position="66"/>
        <end position="87"/>
    </location>
</feature>
<evidence type="ECO:0000313" key="3">
    <source>
        <dbReference type="EMBL" id="URE40458.1"/>
    </source>
</evidence>
<evidence type="ECO:0000313" key="4">
    <source>
        <dbReference type="Proteomes" id="UP001055439"/>
    </source>
</evidence>
<dbReference type="PROSITE" id="PS50846">
    <property type="entry name" value="HMA_2"/>
    <property type="match status" value="2"/>
</dbReference>
<name>A0A9E7I3M2_9LILI</name>
<dbReference type="InterPro" id="IPR044296">
    <property type="entry name" value="HIPP46"/>
</dbReference>
<feature type="compositionally biased region" description="Basic and acidic residues" evidence="1">
    <location>
        <begin position="70"/>
        <end position="83"/>
    </location>
</feature>
<dbReference type="Proteomes" id="UP001055439">
    <property type="component" value="Chromosome 8"/>
</dbReference>
<proteinExistence type="predicted"/>
<feature type="region of interest" description="Disordered" evidence="1">
    <location>
        <begin position="196"/>
        <end position="219"/>
    </location>
</feature>
<evidence type="ECO:0000256" key="1">
    <source>
        <dbReference type="SAM" id="MobiDB-lite"/>
    </source>
</evidence>
<organism evidence="3 4">
    <name type="scientific">Musa troglodytarum</name>
    <name type="common">fe'i banana</name>
    <dbReference type="NCBI Taxonomy" id="320322"/>
    <lineage>
        <taxon>Eukaryota</taxon>
        <taxon>Viridiplantae</taxon>
        <taxon>Streptophyta</taxon>
        <taxon>Embryophyta</taxon>
        <taxon>Tracheophyta</taxon>
        <taxon>Spermatophyta</taxon>
        <taxon>Magnoliopsida</taxon>
        <taxon>Liliopsida</taxon>
        <taxon>Zingiberales</taxon>
        <taxon>Musaceae</taxon>
        <taxon>Musa</taxon>
    </lineage>
</organism>